<dbReference type="PROSITE" id="PS01283">
    <property type="entry name" value="TBOX_1"/>
    <property type="match status" value="1"/>
</dbReference>
<comment type="caution">
    <text evidence="6">Lacks conserved residue(s) required for the propagation of feature annotation.</text>
</comment>
<keyword evidence="5 6" id="KW-0539">Nucleus</keyword>
<accession>A0AAD4MNT5</accession>
<proteinExistence type="predicted"/>
<dbReference type="GO" id="GO:0005634">
    <property type="term" value="C:nucleus"/>
    <property type="evidence" value="ECO:0007669"/>
    <property type="project" value="UniProtKB-SubCell"/>
</dbReference>
<dbReference type="InterPro" id="IPR001699">
    <property type="entry name" value="TF_T-box"/>
</dbReference>
<dbReference type="PRINTS" id="PR00937">
    <property type="entry name" value="TBOX"/>
</dbReference>
<comment type="subcellular location">
    <subcellularLocation>
        <location evidence="1 6">Nucleus</location>
    </subcellularLocation>
</comment>
<dbReference type="PANTHER" id="PTHR11267:SF190">
    <property type="entry name" value="T-BOX TRANSCRIPTION FACTOR TBX20"/>
    <property type="match status" value="1"/>
</dbReference>
<evidence type="ECO:0000256" key="7">
    <source>
        <dbReference type="SAM" id="MobiDB-lite"/>
    </source>
</evidence>
<feature type="region of interest" description="Disordered" evidence="7">
    <location>
        <begin position="399"/>
        <end position="418"/>
    </location>
</feature>
<dbReference type="InterPro" id="IPR046360">
    <property type="entry name" value="T-box_DNA-bd"/>
</dbReference>
<dbReference type="EMBL" id="JAKKPZ010000154">
    <property type="protein sequence ID" value="KAI1700162.1"/>
    <property type="molecule type" value="Genomic_DNA"/>
</dbReference>
<dbReference type="GO" id="GO:0001708">
    <property type="term" value="P:cell fate specification"/>
    <property type="evidence" value="ECO:0007669"/>
    <property type="project" value="TreeGrafter"/>
</dbReference>
<feature type="region of interest" description="Disordered" evidence="7">
    <location>
        <begin position="515"/>
        <end position="590"/>
    </location>
</feature>
<dbReference type="GO" id="GO:0000981">
    <property type="term" value="F:DNA-binding transcription factor activity, RNA polymerase II-specific"/>
    <property type="evidence" value="ECO:0007669"/>
    <property type="project" value="TreeGrafter"/>
</dbReference>
<evidence type="ECO:0000256" key="6">
    <source>
        <dbReference type="PROSITE-ProRule" id="PRU00201"/>
    </source>
</evidence>
<evidence type="ECO:0000313" key="10">
    <source>
        <dbReference type="Proteomes" id="UP001201812"/>
    </source>
</evidence>
<protein>
    <submittedName>
        <fullName evidence="9">T-box domain-containing protein</fullName>
    </submittedName>
</protein>
<dbReference type="SMART" id="SM00425">
    <property type="entry name" value="TBOX"/>
    <property type="match status" value="1"/>
</dbReference>
<gene>
    <name evidence="9" type="ORF">DdX_16883</name>
</gene>
<dbReference type="Gene3D" id="2.60.40.820">
    <property type="entry name" value="Transcription factor, T-box"/>
    <property type="match status" value="1"/>
</dbReference>
<keyword evidence="10" id="KW-1185">Reference proteome</keyword>
<dbReference type="InterPro" id="IPR036960">
    <property type="entry name" value="T-box_sf"/>
</dbReference>
<dbReference type="InterPro" id="IPR018186">
    <property type="entry name" value="TF_T-box_CS"/>
</dbReference>
<name>A0AAD4MNT5_9BILA</name>
<feature type="region of interest" description="Disordered" evidence="7">
    <location>
        <begin position="372"/>
        <end position="394"/>
    </location>
</feature>
<keyword evidence="2" id="KW-0805">Transcription regulation</keyword>
<reference evidence="9" key="1">
    <citation type="submission" date="2022-01" db="EMBL/GenBank/DDBJ databases">
        <title>Genome Sequence Resource for Two Populations of Ditylenchus destructor, the Migratory Endoparasitic Phytonematode.</title>
        <authorList>
            <person name="Zhang H."/>
            <person name="Lin R."/>
            <person name="Xie B."/>
        </authorList>
    </citation>
    <scope>NUCLEOTIDE SEQUENCE</scope>
    <source>
        <strain evidence="9">BazhouSP</strain>
    </source>
</reference>
<dbReference type="Pfam" id="PF00907">
    <property type="entry name" value="T-box"/>
    <property type="match status" value="1"/>
</dbReference>
<keyword evidence="4" id="KW-0804">Transcription</keyword>
<comment type="caution">
    <text evidence="9">The sequence shown here is derived from an EMBL/GenBank/DDBJ whole genome shotgun (WGS) entry which is preliminary data.</text>
</comment>
<dbReference type="InterPro" id="IPR008967">
    <property type="entry name" value="p53-like_TF_DNA-bd_sf"/>
</dbReference>
<evidence type="ECO:0000256" key="5">
    <source>
        <dbReference type="ARBA" id="ARBA00023242"/>
    </source>
</evidence>
<feature type="compositionally biased region" description="Polar residues" evidence="7">
    <location>
        <begin position="515"/>
        <end position="539"/>
    </location>
</feature>
<sequence>MAKHKPCTTHRKPVKSNKISSTIPEVPNIPFQTHAEEFSAPINLKMPDSPIKRQKFSIDSILNKMEPKAESGIPDLNSVKSYNFQNSAIFDCFRNAFPQGIPRASPKASSSVTNPKCPPAAIKVKSTMPKGTSSQSPEGVEIDPGSSHHNQDPNWAPAGGWSGTWTRSDGSIAKLKCNLEPENKKLWDTFNRIGTEMIITKPGRRMFPTVRVRLEDCNPDTLYYVYMDCIPVDGHRYRYVYKKSDWCSSGKADTHPPNRTYMHPDSPFTASQLLASPNISFEKAKLTNNTETDVKDKLLILNSMHKYQPRVHVLEWSKSQEFPLPNGGHDVDLKDHPGRYKTFVFKETRFMAVTAYQNQLVTEMKIKNNPFAKGFRESDKNGDNPGRTSIGTGGVCNPNGLNGCGNQPSPPPPSHLSMNLQPNPLFYAPHQAPNPLLVTFAQIAPFIMPILKYVPSTAQQPIVSPEHWHTPWYSLPANEKNSFAFFYDLVGKLASGQMMAFSNMDGQLFGQSDCTFSGPSTSNQNSAGSQEKSSGQKCKTQQRRINPIDCSSKAVKRKANNASSDGHAPPSKRSPPSESPGHTETPICSRMSNPVYESFLDHAILTT</sequence>
<evidence type="ECO:0000256" key="3">
    <source>
        <dbReference type="ARBA" id="ARBA00023125"/>
    </source>
</evidence>
<dbReference type="AlphaFoldDB" id="A0AAD4MNT5"/>
<dbReference type="PROSITE" id="PS50252">
    <property type="entry name" value="TBOX_3"/>
    <property type="match status" value="1"/>
</dbReference>
<feature type="region of interest" description="Disordered" evidence="7">
    <location>
        <begin position="1"/>
        <end position="25"/>
    </location>
</feature>
<feature type="region of interest" description="Disordered" evidence="7">
    <location>
        <begin position="119"/>
        <end position="161"/>
    </location>
</feature>
<evidence type="ECO:0000256" key="1">
    <source>
        <dbReference type="ARBA" id="ARBA00004123"/>
    </source>
</evidence>
<evidence type="ECO:0000313" key="9">
    <source>
        <dbReference type="EMBL" id="KAI1700162.1"/>
    </source>
</evidence>
<keyword evidence="3 6" id="KW-0238">DNA-binding</keyword>
<dbReference type="PANTHER" id="PTHR11267">
    <property type="entry name" value="T-BOX PROTEIN-RELATED"/>
    <property type="match status" value="1"/>
</dbReference>
<evidence type="ECO:0000256" key="4">
    <source>
        <dbReference type="ARBA" id="ARBA00023163"/>
    </source>
</evidence>
<dbReference type="Proteomes" id="UP001201812">
    <property type="component" value="Unassembled WGS sequence"/>
</dbReference>
<organism evidence="9 10">
    <name type="scientific">Ditylenchus destructor</name>
    <dbReference type="NCBI Taxonomy" id="166010"/>
    <lineage>
        <taxon>Eukaryota</taxon>
        <taxon>Metazoa</taxon>
        <taxon>Ecdysozoa</taxon>
        <taxon>Nematoda</taxon>
        <taxon>Chromadorea</taxon>
        <taxon>Rhabditida</taxon>
        <taxon>Tylenchina</taxon>
        <taxon>Tylenchomorpha</taxon>
        <taxon>Sphaerularioidea</taxon>
        <taxon>Anguinidae</taxon>
        <taxon>Anguininae</taxon>
        <taxon>Ditylenchus</taxon>
    </lineage>
</organism>
<dbReference type="GO" id="GO:0007507">
    <property type="term" value="P:heart development"/>
    <property type="evidence" value="ECO:0007669"/>
    <property type="project" value="TreeGrafter"/>
</dbReference>
<feature type="compositionally biased region" description="Low complexity" evidence="7">
    <location>
        <begin position="569"/>
        <end position="580"/>
    </location>
</feature>
<dbReference type="SUPFAM" id="SSF49417">
    <property type="entry name" value="p53-like transcription factors"/>
    <property type="match status" value="1"/>
</dbReference>
<dbReference type="GO" id="GO:0000978">
    <property type="term" value="F:RNA polymerase II cis-regulatory region sequence-specific DNA binding"/>
    <property type="evidence" value="ECO:0007669"/>
    <property type="project" value="InterPro"/>
</dbReference>
<feature type="compositionally biased region" description="Basic residues" evidence="7">
    <location>
        <begin position="1"/>
        <end position="15"/>
    </location>
</feature>
<dbReference type="GO" id="GO:0000785">
    <property type="term" value="C:chromatin"/>
    <property type="evidence" value="ECO:0007669"/>
    <property type="project" value="TreeGrafter"/>
</dbReference>
<feature type="domain" description="T-box" evidence="8">
    <location>
        <begin position="181"/>
        <end position="377"/>
    </location>
</feature>
<dbReference type="GO" id="GO:0045893">
    <property type="term" value="P:positive regulation of DNA-templated transcription"/>
    <property type="evidence" value="ECO:0007669"/>
    <property type="project" value="InterPro"/>
</dbReference>
<evidence type="ECO:0000256" key="2">
    <source>
        <dbReference type="ARBA" id="ARBA00023015"/>
    </source>
</evidence>
<evidence type="ECO:0000259" key="8">
    <source>
        <dbReference type="PROSITE" id="PS50252"/>
    </source>
</evidence>